<accession>A0A0B5A4A5</accession>
<dbReference type="GeneID" id="26627410"/>
<reference evidence="1 2" key="1">
    <citation type="submission" date="2014-11" db="EMBL/GenBank/DDBJ databases">
        <title>Complete genome sequence of vB_YenM_TG1, a broad host range bacteriophage which infects Yersinia enterocolitica.</title>
        <authorList>
            <person name="Leon-Velarde C.G."/>
            <person name="Kropinski A.M."/>
            <person name="Chen S."/>
            <person name="Griffiths M.W."/>
            <person name="Odumeru J.A."/>
        </authorList>
    </citation>
    <scope>NUCLEOTIDE SEQUENCE [LARGE SCALE GENOMIC DNA]</scope>
</reference>
<dbReference type="EMBL" id="KP202158">
    <property type="protein sequence ID" value="AJD81896.1"/>
    <property type="molecule type" value="Genomic_DNA"/>
</dbReference>
<name>A0A0B5A4A5_9CAUD</name>
<gene>
    <name evidence="1" type="ORF">YenMTG1_086</name>
</gene>
<sequence length="124" mass="14407">MNEGLISFIKSLTPDEFIHRGPIHGKIENTMTEFEFNTEDEDDIEHLLYVAMTKRATKDILYAIKNPWGEFVVNINGEEYGVQWQYVGLACYSEPASSDEPIDVDNWYWEYGGPDFEVSCLWKN</sequence>
<dbReference type="KEGG" id="vg:26627410"/>
<protein>
    <submittedName>
        <fullName evidence="1">Uncharacterized protein</fullName>
    </submittedName>
</protein>
<evidence type="ECO:0000313" key="1">
    <source>
        <dbReference type="EMBL" id="AJD81896.1"/>
    </source>
</evidence>
<keyword evidence="2" id="KW-1185">Reference proteome</keyword>
<evidence type="ECO:0000313" key="2">
    <source>
        <dbReference type="Proteomes" id="UP000031805"/>
    </source>
</evidence>
<organism evidence="1 2">
    <name type="scientific">Yersinia phage vB_YenM_TG1</name>
    <dbReference type="NCBI Taxonomy" id="1589265"/>
    <lineage>
        <taxon>Viruses</taxon>
        <taxon>Duplodnaviria</taxon>
        <taxon>Heunggongvirae</taxon>
        <taxon>Uroviricota</taxon>
        <taxon>Caudoviricetes</taxon>
        <taxon>Pantevenvirales</taxon>
        <taxon>Straboviridae</taxon>
        <taxon>Tevenvirinae</taxon>
        <taxon>Tegunavirus</taxon>
        <taxon>Tegunavirus yenmtg1</taxon>
    </lineage>
</organism>
<proteinExistence type="predicted"/>
<dbReference type="Proteomes" id="UP000031805">
    <property type="component" value="Segment"/>
</dbReference>
<dbReference type="RefSeq" id="YP_009200347.1">
    <property type="nucleotide sequence ID" value="NC_028820.1"/>
</dbReference>